<dbReference type="GO" id="GO:0030145">
    <property type="term" value="F:manganese ion binding"/>
    <property type="evidence" value="ECO:0007669"/>
    <property type="project" value="TreeGrafter"/>
</dbReference>
<comment type="cofactor">
    <cofactor evidence="1">
        <name>Mn(2+)</name>
        <dbReference type="ChEBI" id="CHEBI:29035"/>
    </cofactor>
</comment>
<evidence type="ECO:0000256" key="11">
    <source>
        <dbReference type="PROSITE-ProRule" id="PRU00742"/>
    </source>
</evidence>
<evidence type="ECO:0000256" key="3">
    <source>
        <dbReference type="ARBA" id="ARBA00012168"/>
    </source>
</evidence>
<evidence type="ECO:0000256" key="2">
    <source>
        <dbReference type="ARBA" id="ARBA00005098"/>
    </source>
</evidence>
<evidence type="ECO:0000313" key="14">
    <source>
        <dbReference type="Proteomes" id="UP000694388"/>
    </source>
</evidence>
<evidence type="ECO:0000256" key="7">
    <source>
        <dbReference type="ARBA" id="ARBA00022723"/>
    </source>
</evidence>
<evidence type="ECO:0000256" key="10">
    <source>
        <dbReference type="ARBA" id="ARBA00047391"/>
    </source>
</evidence>
<dbReference type="Gene3D" id="3.40.800.10">
    <property type="entry name" value="Ureohydrolase domain"/>
    <property type="match status" value="2"/>
</dbReference>
<dbReference type="Proteomes" id="UP000694388">
    <property type="component" value="Unplaced"/>
</dbReference>
<keyword evidence="5" id="KW-0835">Urea cycle</keyword>
<dbReference type="PROSITE" id="PS01053">
    <property type="entry name" value="ARGINASE_1"/>
    <property type="match status" value="1"/>
</dbReference>
<dbReference type="PRINTS" id="PR00116">
    <property type="entry name" value="ARGINASE"/>
</dbReference>
<dbReference type="CDD" id="cd09989">
    <property type="entry name" value="Arginase"/>
    <property type="match status" value="1"/>
</dbReference>
<evidence type="ECO:0000256" key="6">
    <source>
        <dbReference type="ARBA" id="ARBA00022503"/>
    </source>
</evidence>
<dbReference type="AlphaFoldDB" id="A0A8C4QU52"/>
<name>A0A8C4QU52_EPTBU</name>
<dbReference type="Pfam" id="PF00491">
    <property type="entry name" value="Arginase"/>
    <property type="match status" value="2"/>
</dbReference>
<dbReference type="PANTHER" id="PTHR43782">
    <property type="entry name" value="ARGINASE"/>
    <property type="match status" value="1"/>
</dbReference>
<evidence type="ECO:0000256" key="8">
    <source>
        <dbReference type="ARBA" id="ARBA00022801"/>
    </source>
</evidence>
<evidence type="ECO:0000256" key="12">
    <source>
        <dbReference type="RuleBase" id="RU003684"/>
    </source>
</evidence>
<keyword evidence="7" id="KW-0479">Metal-binding</keyword>
<organism evidence="13 14">
    <name type="scientific">Eptatretus burgeri</name>
    <name type="common">Inshore hagfish</name>
    <dbReference type="NCBI Taxonomy" id="7764"/>
    <lineage>
        <taxon>Eukaryota</taxon>
        <taxon>Metazoa</taxon>
        <taxon>Chordata</taxon>
        <taxon>Craniata</taxon>
        <taxon>Vertebrata</taxon>
        <taxon>Cyclostomata</taxon>
        <taxon>Myxini</taxon>
        <taxon>Myxiniformes</taxon>
        <taxon>Myxinidae</taxon>
        <taxon>Eptatretinae</taxon>
        <taxon>Eptatretus</taxon>
    </lineage>
</organism>
<reference evidence="13" key="2">
    <citation type="submission" date="2025-09" db="UniProtKB">
        <authorList>
            <consortium name="Ensembl"/>
        </authorList>
    </citation>
    <scope>IDENTIFICATION</scope>
</reference>
<dbReference type="PANTHER" id="PTHR43782:SF3">
    <property type="entry name" value="ARGINASE"/>
    <property type="match status" value="1"/>
</dbReference>
<dbReference type="GeneTree" id="ENSGT00950000183195"/>
<comment type="catalytic activity">
    <reaction evidence="10">
        <text>L-arginine + H2O = urea + L-ornithine</text>
        <dbReference type="Rhea" id="RHEA:20569"/>
        <dbReference type="ChEBI" id="CHEBI:15377"/>
        <dbReference type="ChEBI" id="CHEBI:16199"/>
        <dbReference type="ChEBI" id="CHEBI:32682"/>
        <dbReference type="ChEBI" id="CHEBI:46911"/>
        <dbReference type="EC" id="3.5.3.1"/>
    </reaction>
</comment>
<dbReference type="Ensembl" id="ENSEBUT00000021219.1">
    <property type="protein sequence ID" value="ENSEBUP00000020643.1"/>
    <property type="gene ID" value="ENSEBUG00000012769.1"/>
</dbReference>
<keyword evidence="14" id="KW-1185">Reference proteome</keyword>
<keyword evidence="6" id="KW-0056">Arginine metabolism</keyword>
<dbReference type="InterPro" id="IPR006035">
    <property type="entry name" value="Ureohydrolase"/>
</dbReference>
<evidence type="ECO:0000256" key="1">
    <source>
        <dbReference type="ARBA" id="ARBA00001936"/>
    </source>
</evidence>
<dbReference type="GO" id="GO:0006525">
    <property type="term" value="P:arginine metabolic process"/>
    <property type="evidence" value="ECO:0007669"/>
    <property type="project" value="UniProtKB-KW"/>
</dbReference>
<sequence>MYPLKTVHPSVPPFHPPSHFKFSSESHFSHEPFPHTGCSVFDYGDLTFEDVPRADWNTSWSVACAVHQVAKAVCRVIRDGHTCVTLGGDHSLALGSVFGHSLAQQNPAVIWVDAHADVNTPLTSRTGNLHGQPVAFLLHELQDKIPSLSGFSWLSPCLSARDIVYIGLRDVDPAEHSKRSIHLSFDIDAFDPSLAPATGTPVPGGLTLREGLYIAEELHNSGALSALDLVEVNPRLGSDPNAADVTLDLAMDVILSCLGKVREGMHTKGYRLPCPSTEEREEGEVQA</sequence>
<dbReference type="EC" id="3.5.3.1" evidence="3"/>
<evidence type="ECO:0000313" key="13">
    <source>
        <dbReference type="Ensembl" id="ENSEBUP00000020643.1"/>
    </source>
</evidence>
<protein>
    <recommendedName>
        <fullName evidence="4">Arginase</fullName>
        <ecNumber evidence="3">3.5.3.1</ecNumber>
    </recommendedName>
</protein>
<dbReference type="GO" id="GO:0005829">
    <property type="term" value="C:cytosol"/>
    <property type="evidence" value="ECO:0007669"/>
    <property type="project" value="TreeGrafter"/>
</dbReference>
<dbReference type="SUPFAM" id="SSF52768">
    <property type="entry name" value="Arginase/deacetylase"/>
    <property type="match status" value="1"/>
</dbReference>
<dbReference type="UniPathway" id="UPA00158">
    <property type="reaction ID" value="UER00270"/>
</dbReference>
<dbReference type="InterPro" id="IPR014033">
    <property type="entry name" value="Arginase"/>
</dbReference>
<evidence type="ECO:0000256" key="5">
    <source>
        <dbReference type="ARBA" id="ARBA00022436"/>
    </source>
</evidence>
<dbReference type="InterPro" id="IPR023696">
    <property type="entry name" value="Ureohydrolase_dom_sf"/>
</dbReference>
<dbReference type="InterPro" id="IPR020855">
    <property type="entry name" value="Ureohydrolase_Mn_BS"/>
</dbReference>
<proteinExistence type="inferred from homology"/>
<comment type="pathway">
    <text evidence="2">Nitrogen metabolism; urea cycle; L-ornithine and urea from L-arginine: step 1/1.</text>
</comment>
<comment type="similarity">
    <text evidence="11 12">Belongs to the arginase family.</text>
</comment>
<keyword evidence="8 12" id="KW-0378">Hydrolase</keyword>
<dbReference type="GO" id="GO:0004053">
    <property type="term" value="F:arginase activity"/>
    <property type="evidence" value="ECO:0007669"/>
    <property type="project" value="UniProtKB-EC"/>
</dbReference>
<evidence type="ECO:0000256" key="9">
    <source>
        <dbReference type="ARBA" id="ARBA00023211"/>
    </source>
</evidence>
<dbReference type="GO" id="GO:0005634">
    <property type="term" value="C:nucleus"/>
    <property type="evidence" value="ECO:0007669"/>
    <property type="project" value="TreeGrafter"/>
</dbReference>
<dbReference type="GO" id="GO:0000050">
    <property type="term" value="P:urea cycle"/>
    <property type="evidence" value="ECO:0007669"/>
    <property type="project" value="UniProtKB-UniPathway"/>
</dbReference>
<reference evidence="13" key="1">
    <citation type="submission" date="2025-08" db="UniProtKB">
        <authorList>
            <consortium name="Ensembl"/>
        </authorList>
    </citation>
    <scope>IDENTIFICATION</scope>
</reference>
<evidence type="ECO:0000256" key="4">
    <source>
        <dbReference type="ARBA" id="ARBA00018123"/>
    </source>
</evidence>
<keyword evidence="9" id="KW-0464">Manganese</keyword>
<accession>A0A8C4QU52</accession>
<dbReference type="PROSITE" id="PS51409">
    <property type="entry name" value="ARGINASE_2"/>
    <property type="match status" value="1"/>
</dbReference>